<sequence length="1179" mass="142097">MIGKILIYNPQITKQKLYQLITQFNYDVSSNQLWKEYQSKGLLVQLNQNSDQAIILLDQLQYKELLQLDKLILEDCFKGWKNFILLKEFFLNDYNPNIQFTFCSYLQYKLKVGSIEPQKNENIFAMSQIQTFFDFIISNKLLTLIKENYENLGIVIKSYRNFMKNDIQFNERIKSTIYNSEIKKMLLNFKQYLVNTQNIIKIMRLNSRKQNYQIKQHKESNELNNFSQLKYLMKVLEQILSSHVQEFNYMMGDENSKLEIQNLWTDERIYIQMELERLKLKNQFLDNLKKKLLTQLTLFLDQKNFLNAASSLIQVIKNSWIEFEQQEQQEISSLQINNNVTLFFENQLNNLYLDYEEMNKELNNENNESLIFLKEIIQIKYEIGALLNPENPKEIKGLIKYIQNLRFKNQKFHLKLDSIKKSFLNVLPQINPKELQKLKEFINLNEFLLSVLQHQLFSTHLEAFSSDLIFSNYYNIQDLILFFLTRLNQMANYLILTLINFQSDLELNHFIFSFRYSNRRQIGKKKLFRKKQLFFCERTIKDYPQRIISIRNIEKQATYELINLQFTEQDYKNKLSKQKGLIEYFQFILSIEKQKISWEELDLRLIEREFGEIFIKESHFEMIVEKFIQDLNIDQLLENFIEDQFENFQDLREDQEKFSNLLSDLRKIKDQRIYQNLNQIEIDYYNQLANQTETVIKTMETFGKKEQNMFKMLIKEELMKFQSLISRYQQEIKVKDETTKTQSNQNEIYLSKQKIQQKEKDQMQEKDEQTDVEYLGKELKFYHNRNHTAYLKCMVKVIQFQQYQIKEEENLINKLLEEITCFADDLDQIQRFENETQKEYKQLFEGLFKELIKNFEQLAVTNINLSQMEDENFELYLERIKSKSHLSQSANEKQEIIQTQPNISDFLNFLKAYFQEKLAEPKSFSKTLVQQELLIQQIKKLYLQDNQEEEKDEKFIQQKTLLDNLKQKFIDLTNNENLKIKQGLVFTIIQISSNCFTDSIISFCSKTLILFWVSEKDQRVRNLLKNENLINMQMQILKKDWKTQNDRIAGEMEQILKRIDSLKEEIFHEPNINKRDLKLKQLDETTQQLDEYIGKISEMGQQFRLITDFVNFARKALLRQHWEQNQKNFRKVNIHWQQKNIVNIQTCRLNNQNNIGICYLLTNGRLNKIGQYDSQGENQ</sequence>
<proteinExistence type="predicted"/>
<comment type="caution">
    <text evidence="2">The sequence shown here is derived from an EMBL/GenBank/DDBJ whole genome shotgun (WGS) entry which is preliminary data.</text>
</comment>
<dbReference type="EMBL" id="CAJJDN010000081">
    <property type="protein sequence ID" value="CAD8103770.1"/>
    <property type="molecule type" value="Genomic_DNA"/>
</dbReference>
<reference evidence="2" key="1">
    <citation type="submission" date="2021-01" db="EMBL/GenBank/DDBJ databases">
        <authorList>
            <consortium name="Genoscope - CEA"/>
            <person name="William W."/>
        </authorList>
    </citation>
    <scope>NUCLEOTIDE SEQUENCE</scope>
</reference>
<gene>
    <name evidence="2" type="ORF">PSON_ATCC_30995.1.T0810008</name>
</gene>
<keyword evidence="1" id="KW-0175">Coiled coil</keyword>
<feature type="coiled-coil region" evidence="1">
    <location>
        <begin position="1045"/>
        <end position="1102"/>
    </location>
</feature>
<feature type="coiled-coil region" evidence="1">
    <location>
        <begin position="798"/>
        <end position="825"/>
    </location>
</feature>
<protein>
    <submittedName>
        <fullName evidence="2">Uncharacterized protein</fullName>
    </submittedName>
</protein>
<evidence type="ECO:0000313" key="3">
    <source>
        <dbReference type="Proteomes" id="UP000692954"/>
    </source>
</evidence>
<organism evidence="2 3">
    <name type="scientific">Paramecium sonneborni</name>
    <dbReference type="NCBI Taxonomy" id="65129"/>
    <lineage>
        <taxon>Eukaryota</taxon>
        <taxon>Sar</taxon>
        <taxon>Alveolata</taxon>
        <taxon>Ciliophora</taxon>
        <taxon>Intramacronucleata</taxon>
        <taxon>Oligohymenophorea</taxon>
        <taxon>Peniculida</taxon>
        <taxon>Parameciidae</taxon>
        <taxon>Paramecium</taxon>
    </lineage>
</organism>
<evidence type="ECO:0000313" key="2">
    <source>
        <dbReference type="EMBL" id="CAD8103770.1"/>
    </source>
</evidence>
<keyword evidence="3" id="KW-1185">Reference proteome</keyword>
<accession>A0A8S1PKL5</accession>
<name>A0A8S1PKL5_9CILI</name>
<dbReference type="AlphaFoldDB" id="A0A8S1PKL5"/>
<evidence type="ECO:0000256" key="1">
    <source>
        <dbReference type="SAM" id="Coils"/>
    </source>
</evidence>
<dbReference type="Proteomes" id="UP000692954">
    <property type="component" value="Unassembled WGS sequence"/>
</dbReference>